<dbReference type="PROSITE" id="PS00211">
    <property type="entry name" value="ABC_TRANSPORTER_1"/>
    <property type="match status" value="2"/>
</dbReference>
<reference evidence="13" key="1">
    <citation type="submission" date="2016-02" db="EMBL/GenBank/DDBJ databases">
        <title>Comparative genomics of biotechnologically important yeasts.</title>
        <authorList>
            <consortium name="DOE Joint Genome Institute"/>
            <person name="Riley R."/>
            <person name="Haridas S."/>
            <person name="Wolfe K.H."/>
            <person name="Lopes M.R."/>
            <person name="Hittinger C.T."/>
            <person name="Goker M."/>
            <person name="Salamov A."/>
            <person name="Wisecaver J."/>
            <person name="Long T.M."/>
            <person name="Aerts A.L."/>
            <person name="Barry K."/>
            <person name="Choi C."/>
            <person name="Clum A."/>
            <person name="Coughlan A.Y."/>
            <person name="Deshpande S."/>
            <person name="Douglass A.P."/>
            <person name="Hanson S.J."/>
            <person name="Klenk H.-P."/>
            <person name="Labutti K."/>
            <person name="Lapidus A."/>
            <person name="Lindquist E."/>
            <person name="Lipzen A."/>
            <person name="Meier-Kolthoff J.P."/>
            <person name="Ohm R.A."/>
            <person name="Otillar R.P."/>
            <person name="Pangilinan J."/>
            <person name="Peng Y."/>
            <person name="Rokas A."/>
            <person name="Rosa C.A."/>
            <person name="Scheuner C."/>
            <person name="Sibirny A.A."/>
            <person name="Slot J.C."/>
            <person name="Stielow J.B."/>
            <person name="Sun H."/>
            <person name="Kurtzman C.P."/>
            <person name="Blackwell M."/>
            <person name="Jeffries T.W."/>
            <person name="Grigoriev I.V."/>
        </authorList>
    </citation>
    <scope>NUCLEOTIDE SEQUENCE [LARGE SCALE GENOMIC DNA]</scope>
    <source>
        <strain evidence="13">NRRL Y-17796</strain>
    </source>
</reference>
<protein>
    <recommendedName>
        <fullName evidence="11">ABC transporter domain-containing protein</fullName>
    </recommendedName>
</protein>
<feature type="transmembrane region" description="Helical" evidence="10">
    <location>
        <begin position="944"/>
        <end position="965"/>
    </location>
</feature>
<keyword evidence="8 10" id="KW-1133">Transmembrane helix</keyword>
<feature type="transmembrane region" description="Helical" evidence="10">
    <location>
        <begin position="1026"/>
        <end position="1047"/>
    </location>
</feature>
<dbReference type="GO" id="GO:0016887">
    <property type="term" value="F:ATP hydrolysis activity"/>
    <property type="evidence" value="ECO:0007669"/>
    <property type="project" value="InterPro"/>
</dbReference>
<dbReference type="GO" id="GO:0005524">
    <property type="term" value="F:ATP binding"/>
    <property type="evidence" value="ECO:0007669"/>
    <property type="project" value="UniProtKB-KW"/>
</dbReference>
<evidence type="ECO:0000256" key="3">
    <source>
        <dbReference type="ARBA" id="ARBA00022448"/>
    </source>
</evidence>
<dbReference type="Pfam" id="PF00005">
    <property type="entry name" value="ABC_tran"/>
    <property type="match status" value="2"/>
</dbReference>
<feature type="transmembrane region" description="Helical" evidence="10">
    <location>
        <begin position="986"/>
        <end position="1014"/>
    </location>
</feature>
<evidence type="ECO:0000313" key="13">
    <source>
        <dbReference type="Proteomes" id="UP000095023"/>
    </source>
</evidence>
<keyword evidence="4 10" id="KW-0812">Transmembrane</keyword>
<gene>
    <name evidence="12" type="ORF">CANCADRAFT_24869</name>
</gene>
<feature type="transmembrane region" description="Helical" evidence="10">
    <location>
        <begin position="398"/>
        <end position="422"/>
    </location>
</feature>
<evidence type="ECO:0000256" key="10">
    <source>
        <dbReference type="SAM" id="Phobius"/>
    </source>
</evidence>
<feature type="transmembrane region" description="Helical" evidence="10">
    <location>
        <begin position="1090"/>
        <end position="1117"/>
    </location>
</feature>
<proteinExistence type="inferred from homology"/>
<dbReference type="EMBL" id="KV453842">
    <property type="protein sequence ID" value="ODV91103.1"/>
    <property type="molecule type" value="Genomic_DNA"/>
</dbReference>
<evidence type="ECO:0000256" key="5">
    <source>
        <dbReference type="ARBA" id="ARBA00022737"/>
    </source>
</evidence>
<evidence type="ECO:0000256" key="6">
    <source>
        <dbReference type="ARBA" id="ARBA00022741"/>
    </source>
</evidence>
<feature type="transmembrane region" description="Helical" evidence="10">
    <location>
        <begin position="260"/>
        <end position="286"/>
    </location>
</feature>
<dbReference type="PROSITE" id="PS50893">
    <property type="entry name" value="ABC_TRANSPORTER_2"/>
    <property type="match status" value="2"/>
</dbReference>
<dbReference type="InterPro" id="IPR013525">
    <property type="entry name" value="ABC2_TM"/>
</dbReference>
<feature type="transmembrane region" description="Helical" evidence="10">
    <location>
        <begin position="1054"/>
        <end position="1078"/>
    </location>
</feature>
<evidence type="ECO:0000256" key="1">
    <source>
        <dbReference type="ARBA" id="ARBA00004141"/>
    </source>
</evidence>
<evidence type="ECO:0000256" key="2">
    <source>
        <dbReference type="ARBA" id="ARBA00008869"/>
    </source>
</evidence>
<organism evidence="12 13">
    <name type="scientific">Tortispora caseinolytica NRRL Y-17796</name>
    <dbReference type="NCBI Taxonomy" id="767744"/>
    <lineage>
        <taxon>Eukaryota</taxon>
        <taxon>Fungi</taxon>
        <taxon>Dikarya</taxon>
        <taxon>Ascomycota</taxon>
        <taxon>Saccharomycotina</taxon>
        <taxon>Trigonopsidomycetes</taxon>
        <taxon>Trigonopsidales</taxon>
        <taxon>Trigonopsidaceae</taxon>
        <taxon>Tortispora</taxon>
    </lineage>
</organism>
<accession>A0A1E4TH89</accession>
<dbReference type="InterPro" id="IPR027417">
    <property type="entry name" value="P-loop_NTPase"/>
</dbReference>
<dbReference type="PANTHER" id="PTHR19229">
    <property type="entry name" value="ATP-BINDING CASSETTE TRANSPORTER SUBFAMILY A ABCA"/>
    <property type="match status" value="1"/>
</dbReference>
<feature type="transmembrane region" description="Helical" evidence="10">
    <location>
        <begin position="293"/>
        <end position="317"/>
    </location>
</feature>
<evidence type="ECO:0000256" key="7">
    <source>
        <dbReference type="ARBA" id="ARBA00022840"/>
    </source>
</evidence>
<keyword evidence="5" id="KW-0677">Repeat</keyword>
<feature type="transmembrane region" description="Helical" evidence="10">
    <location>
        <begin position="25"/>
        <end position="45"/>
    </location>
</feature>
<keyword evidence="6" id="KW-0547">Nucleotide-binding</keyword>
<keyword evidence="3" id="KW-0813">Transport</keyword>
<dbReference type="OrthoDB" id="8061355at2759"/>
<evidence type="ECO:0000256" key="9">
    <source>
        <dbReference type="ARBA" id="ARBA00023136"/>
    </source>
</evidence>
<evidence type="ECO:0000313" key="12">
    <source>
        <dbReference type="EMBL" id="ODV91103.1"/>
    </source>
</evidence>
<feature type="transmembrane region" description="Helical" evidence="10">
    <location>
        <begin position="323"/>
        <end position="341"/>
    </location>
</feature>
<evidence type="ECO:0000259" key="11">
    <source>
        <dbReference type="PROSITE" id="PS50893"/>
    </source>
</evidence>
<dbReference type="PANTHER" id="PTHR19229:SF36">
    <property type="entry name" value="ATP-BINDING CASSETTE SUB-FAMILY A MEMBER 2"/>
    <property type="match status" value="1"/>
</dbReference>
<dbReference type="InterPro" id="IPR003439">
    <property type="entry name" value="ABC_transporter-like_ATP-bd"/>
</dbReference>
<dbReference type="GO" id="GO:0016020">
    <property type="term" value="C:membrane"/>
    <property type="evidence" value="ECO:0007669"/>
    <property type="project" value="UniProtKB-SubCell"/>
</dbReference>
<feature type="transmembrane region" description="Helical" evidence="10">
    <location>
        <begin position="353"/>
        <end position="371"/>
    </location>
</feature>
<dbReference type="CDD" id="cd03263">
    <property type="entry name" value="ABC_subfamily_A"/>
    <property type="match status" value="2"/>
</dbReference>
<dbReference type="InterPro" id="IPR003593">
    <property type="entry name" value="AAA+_ATPase"/>
</dbReference>
<dbReference type="GO" id="GO:0005319">
    <property type="term" value="F:lipid transporter activity"/>
    <property type="evidence" value="ECO:0007669"/>
    <property type="project" value="TreeGrafter"/>
</dbReference>
<feature type="domain" description="ABC transporter" evidence="11">
    <location>
        <begin position="1208"/>
        <end position="1435"/>
    </location>
</feature>
<feature type="transmembrane region" description="Helical" evidence="10">
    <location>
        <begin position="217"/>
        <end position="234"/>
    </location>
</feature>
<dbReference type="Gene3D" id="3.40.50.300">
    <property type="entry name" value="P-loop containing nucleotide triphosphate hydrolases"/>
    <property type="match status" value="2"/>
</dbReference>
<feature type="domain" description="ABC transporter" evidence="11">
    <location>
        <begin position="439"/>
        <end position="674"/>
    </location>
</feature>
<dbReference type="FunFam" id="3.40.50.300:FF:000335">
    <property type="entry name" value="ATP binding cassette subfamily A member 5"/>
    <property type="match status" value="1"/>
</dbReference>
<keyword evidence="13" id="KW-1185">Reference proteome</keyword>
<comment type="subcellular location">
    <subcellularLocation>
        <location evidence="1">Membrane</location>
        <topology evidence="1">Multi-pass membrane protein</topology>
    </subcellularLocation>
</comment>
<keyword evidence="7" id="KW-0067">ATP-binding</keyword>
<evidence type="ECO:0000256" key="8">
    <source>
        <dbReference type="ARBA" id="ARBA00022989"/>
    </source>
</evidence>
<feature type="transmembrane region" description="Helical" evidence="10">
    <location>
        <begin position="785"/>
        <end position="805"/>
    </location>
</feature>
<feature type="transmembrane region" description="Helical" evidence="10">
    <location>
        <begin position="1138"/>
        <end position="1155"/>
    </location>
</feature>
<dbReference type="GO" id="GO:0140359">
    <property type="term" value="F:ABC-type transporter activity"/>
    <property type="evidence" value="ECO:0007669"/>
    <property type="project" value="InterPro"/>
</dbReference>
<dbReference type="Pfam" id="PF12698">
    <property type="entry name" value="ABC2_membrane_3"/>
    <property type="match status" value="1"/>
</dbReference>
<dbReference type="Proteomes" id="UP000095023">
    <property type="component" value="Unassembled WGS sequence"/>
</dbReference>
<dbReference type="SUPFAM" id="SSF52540">
    <property type="entry name" value="P-loop containing nucleoside triphosphate hydrolases"/>
    <property type="match status" value="2"/>
</dbReference>
<dbReference type="InterPro" id="IPR026082">
    <property type="entry name" value="ABCA"/>
</dbReference>
<dbReference type="InterPro" id="IPR017871">
    <property type="entry name" value="ABC_transporter-like_CS"/>
</dbReference>
<comment type="similarity">
    <text evidence="2">Belongs to the ABC transporter superfamily. ABCA family.</text>
</comment>
<evidence type="ECO:0000256" key="4">
    <source>
        <dbReference type="ARBA" id="ARBA00022692"/>
    </source>
</evidence>
<sequence>MILRKVPHQVAGLYRRHWLGFANSWFWTIIRALALPIALALLIAYSQLFSYMPAGTYGVGSATPGPTLAEAVGSRIIVYYPSSPTPPVEEALIVSAAFQGIPSEQVVVVHSEEELVTACKQNIRGSSTCYGALQWHNIDSNLNLYNYSLRPNSGDYMIDVVNHRSDVEQNVLPLQIAVDGAILADYINPIAIGYTSYSPSQREANMRVQYLGAIDRIIAPAFITCFLGVAYHLASHMASDREEGISALLQTMGCLRFSRLFAYFTAYSTLYLPSWIGVSIIFWRLLWVNTNGAIPIIFHILVGFALVSNTLFISSFFSKNQQYSGIVVSGLMAITGVMCVVQTNVSGTSDNVLIYILSGIFPAMNYVYFVQNASRWEGGRRPINLTHTSATDDSIQSIYFFVIAACQIFAFYALASFFEYILYGRSIKYKVMPEQKNAVEFRNVIKSYTTSPILRFFSCFLYGRSKVTAVDNLCMDLYQGDIVTLIGANGSGKTTTLEILAGMQPLSSGYVTLNEPASIGFCPQADVFFHDLSTYQNLLIWANIKGVPRSSLIEELRNICKDCDLDFKLDVAVRNLSGGQKRKLQLAIMLIGNPKLCCIDEVSSGLDPVSRRKIWDILKRLHGKTSMLITTQFLDEAETLSDHIVILSNGRITAQGSPIDLKASYGGFYTVHYSDNGSRTSKSFTDIDKLGAFIRNLEFHGVKYNLESPSFETSYLSLVSGSEPSVCLPLSVSGSRKLFQAEATNSDTSLNENLDSSPQVRAFPVPTIFHQVYGMIYKRTIMLRLAWFMTFLMIALPVVVIAYFADKYDKANVLVGPSSNFSMLTQDQVTNFLNYLTTVYNFPLNESPIAERNSLISHMQLVPTYAEFLDMITTNYNKITPGGFYLDPPAIAFQLDGDNVFVDKVMNAPIIENLFANVRANGTKLIATNVKLISGPWIPTIGDILQFLMYVGIAFAAYPAILSLYPTTERLRGVRAFQYSNGMMVFPLWLGHFLFDAIPVLVIAAASTICIAAIKPDAFYDIGFLFLIFTLFGFASTAFSYVISLFVSSRISAFAVACVFQAVALIIFLVAHLCVFTYAPGSSIDNYVKILSFTLTVLSPSCSLLRAFFVSLNVFGMRCTLSRGSDRGGDIMVYGQQILYLIVQLVIYVLILLLWETKTLRFVSFSRFKKPAKDAEKFQEGFGVPEEVAKVEQDFNDIQMGVKKRNGLRLLHLYKKFRKNLAVDDVTFSLSPNEVLGLVGPNGAGKTTTIEMIRGELKPSSGFIFFDGMSCASNISLIRQSIGVCPQFNAIDSLNVLQSLNYYCIVKGVPKSYREAEIASILQTVQLEKFSSRMVSELSGGNKRRLSLGIALMGKPELLLLDEPSSGMDPFAKRNMWHVLQGISKSQGILLTTHSMEEAEAVCSRVAVMAQRVLGIGAIDELKDSIGKWVHIEGVLNSAPNSCEREAFAIMEWIKLNLGMDVQMDDITDDHRYVKSPVMPSEDSLLTITDKLSVSWGSEGAKHSVHSKSGSSTAANTIDDGCWSGNFKFSVRIESLGELLSKMAAFKESIGAKVLTVAPISLEEVFLKMVGYSKTVRSQ</sequence>
<dbReference type="SMART" id="SM00382">
    <property type="entry name" value="AAA"/>
    <property type="match status" value="2"/>
</dbReference>
<name>A0A1E4TH89_9ASCO</name>
<keyword evidence="9 10" id="KW-0472">Membrane</keyword>